<dbReference type="EMBL" id="JADKFW010000016">
    <property type="protein sequence ID" value="MBK9719166.1"/>
    <property type="molecule type" value="Genomic_DNA"/>
</dbReference>
<gene>
    <name evidence="1" type="ORF">IPO85_16935</name>
</gene>
<proteinExistence type="predicted"/>
<dbReference type="Proteomes" id="UP000808349">
    <property type="component" value="Unassembled WGS sequence"/>
</dbReference>
<evidence type="ECO:0000313" key="1">
    <source>
        <dbReference type="EMBL" id="MBK9719166.1"/>
    </source>
</evidence>
<accession>A0A9D7SD11</accession>
<evidence type="ECO:0000313" key="2">
    <source>
        <dbReference type="Proteomes" id="UP000808349"/>
    </source>
</evidence>
<name>A0A9D7SD11_9BACT</name>
<dbReference type="InterPro" id="IPR014917">
    <property type="entry name" value="DUF1800"/>
</dbReference>
<comment type="caution">
    <text evidence="1">The sequence shown here is derived from an EMBL/GenBank/DDBJ whole genome shotgun (WGS) entry which is preliminary data.</text>
</comment>
<dbReference type="AlphaFoldDB" id="A0A9D7SD11"/>
<sequence length="549" mass="63618">MPNNTCLKGGLQPYVPSPEKPWDERRIHHLYNKLSNGAPLNLINAAKANTPSKIIDYLFTTALSHPLPGEIRSGVKTIDYSYPWKEQDIAEDPDAYYKYLELVHMWFNGMVTEGLRHKLVLFWSNHFVTTSDATGNRPTWVFQYYWILHNYALGNFKEFVKAIGLTPAMLIYLDGRYNYAGNPNENYARELMELFTMGVGNYTEKDIAEVARSLTGWNILYYEKVAGSGNYFVGPLKVGEYKMYRYNHDWKNKNIFGKSVGNFGGVVPADDTIAATKAKTEYDSLHDVIFDVKKREIATFICKKLYKYYLYNDPPTDIINGLADVFIASSFDITTVLKTLFKSEHFFDDASIGISIKSHIDNQIHFFRSLDLEPGKDYYKYKWINGAFKNEVPDPVNFPNAGNRDALSGLYYQTANLGQTLFNPINVAGWPGHRAWLNEFTLVNRWRYNRDQFDYYLYYDWTKEKYRSFLKSLTNNSTDPDLIVRKVLAYFITIDMPIEIVETAVGVFKATVPANYFLNGTWNLDYNMVPRQFMDLMKYIITLPEYQLL</sequence>
<organism evidence="1 2">
    <name type="scientific">Candidatus Defluviibacterium haderslevense</name>
    <dbReference type="NCBI Taxonomy" id="2981993"/>
    <lineage>
        <taxon>Bacteria</taxon>
        <taxon>Pseudomonadati</taxon>
        <taxon>Bacteroidota</taxon>
        <taxon>Saprospiria</taxon>
        <taxon>Saprospirales</taxon>
        <taxon>Saprospiraceae</taxon>
        <taxon>Candidatus Defluviibacterium</taxon>
    </lineage>
</organism>
<protein>
    <submittedName>
        <fullName evidence="1">DUF1800 domain-containing protein</fullName>
    </submittedName>
</protein>
<reference evidence="1 2" key="1">
    <citation type="submission" date="2020-10" db="EMBL/GenBank/DDBJ databases">
        <title>Connecting structure to function with the recovery of over 1000 high-quality activated sludge metagenome-assembled genomes encoding full-length rRNA genes using long-read sequencing.</title>
        <authorList>
            <person name="Singleton C.M."/>
            <person name="Petriglieri F."/>
            <person name="Kristensen J.M."/>
            <person name="Kirkegaard R.H."/>
            <person name="Michaelsen T.Y."/>
            <person name="Andersen M.H."/>
            <person name="Karst S.M."/>
            <person name="Dueholm M.S."/>
            <person name="Nielsen P.H."/>
            <person name="Albertsen M."/>
        </authorList>
    </citation>
    <scope>NUCLEOTIDE SEQUENCE [LARGE SCALE GENOMIC DNA]</scope>
    <source>
        <strain evidence="1">Ribe_18-Q3-R11-54_BAT3C.373</strain>
    </source>
</reference>
<dbReference type="Pfam" id="PF08811">
    <property type="entry name" value="DUF1800"/>
    <property type="match status" value="1"/>
</dbReference>